<dbReference type="AlphaFoldDB" id="A0A5C3L270"/>
<evidence type="ECO:0000313" key="2">
    <source>
        <dbReference type="EMBL" id="TFK26286.1"/>
    </source>
</evidence>
<dbReference type="Gene3D" id="3.80.10.10">
    <property type="entry name" value="Ribonuclease Inhibitor"/>
    <property type="match status" value="1"/>
</dbReference>
<dbReference type="OrthoDB" id="5297217at2759"/>
<dbReference type="Proteomes" id="UP000307440">
    <property type="component" value="Unassembled WGS sequence"/>
</dbReference>
<sequence>MPKLTFRDLPLDILDPIVGSLSDKRDWTRCALVNKEFNRIATPLLYHSLDSRSVSKTSVLHPCHTLLKRPELALHVRRVTESGSIHKIALFNLVEDAARVLALCKYLQSFTWTDDSGSTFVLHKFLRVIKELPIKRIKIRAHSDIGTGNWGQLITLSGLESVSWFCMEGPPRVLQGWSEILGPTLTHLELGRCAGVPPSVLISVLSQLPKLESLLLKGAAASAVTRILGLLPNLKQLDTDYLPSNSSRSYTRSLGDSADEPRPPLRELVIRASSMDSLGPKMLWGWILENASTTEASLEVFKLHAFSVGEYSNIVLPHTLLVGLARIHGPTLKRFSARSAQLTLNDIDFLCSSFPQLEFIECTNWIDADDMDSLKTALAKGKNLRALRLIINTKHRSHFTALNAADLMLRSEDSKLRFMGVDGSQYTGRWYLMDDDDVSEEDIENRPDYQRSRNSSGQLRTFKFFVTKTERTGEDTW</sequence>
<evidence type="ECO:0000313" key="3">
    <source>
        <dbReference type="Proteomes" id="UP000307440"/>
    </source>
</evidence>
<dbReference type="SUPFAM" id="SSF52047">
    <property type="entry name" value="RNI-like"/>
    <property type="match status" value="1"/>
</dbReference>
<reference evidence="2 3" key="1">
    <citation type="journal article" date="2019" name="Nat. Ecol. Evol.">
        <title>Megaphylogeny resolves global patterns of mushroom evolution.</title>
        <authorList>
            <person name="Varga T."/>
            <person name="Krizsan K."/>
            <person name="Foldi C."/>
            <person name="Dima B."/>
            <person name="Sanchez-Garcia M."/>
            <person name="Sanchez-Ramirez S."/>
            <person name="Szollosi G.J."/>
            <person name="Szarkandi J.G."/>
            <person name="Papp V."/>
            <person name="Albert L."/>
            <person name="Andreopoulos W."/>
            <person name="Angelini C."/>
            <person name="Antonin V."/>
            <person name="Barry K.W."/>
            <person name="Bougher N.L."/>
            <person name="Buchanan P."/>
            <person name="Buyck B."/>
            <person name="Bense V."/>
            <person name="Catcheside P."/>
            <person name="Chovatia M."/>
            <person name="Cooper J."/>
            <person name="Damon W."/>
            <person name="Desjardin D."/>
            <person name="Finy P."/>
            <person name="Geml J."/>
            <person name="Haridas S."/>
            <person name="Hughes K."/>
            <person name="Justo A."/>
            <person name="Karasinski D."/>
            <person name="Kautmanova I."/>
            <person name="Kiss B."/>
            <person name="Kocsube S."/>
            <person name="Kotiranta H."/>
            <person name="LaButti K.M."/>
            <person name="Lechner B.E."/>
            <person name="Liimatainen K."/>
            <person name="Lipzen A."/>
            <person name="Lukacs Z."/>
            <person name="Mihaltcheva S."/>
            <person name="Morgado L.N."/>
            <person name="Niskanen T."/>
            <person name="Noordeloos M.E."/>
            <person name="Ohm R.A."/>
            <person name="Ortiz-Santana B."/>
            <person name="Ovrebo C."/>
            <person name="Racz N."/>
            <person name="Riley R."/>
            <person name="Savchenko A."/>
            <person name="Shiryaev A."/>
            <person name="Soop K."/>
            <person name="Spirin V."/>
            <person name="Szebenyi C."/>
            <person name="Tomsovsky M."/>
            <person name="Tulloss R.E."/>
            <person name="Uehling J."/>
            <person name="Grigoriev I.V."/>
            <person name="Vagvolgyi C."/>
            <person name="Papp T."/>
            <person name="Martin F.M."/>
            <person name="Miettinen O."/>
            <person name="Hibbett D.S."/>
            <person name="Nagy L.G."/>
        </authorList>
    </citation>
    <scope>NUCLEOTIDE SEQUENCE [LARGE SCALE GENOMIC DNA]</scope>
    <source>
        <strain evidence="2 3">CBS 121175</strain>
    </source>
</reference>
<name>A0A5C3L270_COPMA</name>
<dbReference type="EMBL" id="ML210176">
    <property type="protein sequence ID" value="TFK26286.1"/>
    <property type="molecule type" value="Genomic_DNA"/>
</dbReference>
<dbReference type="STRING" id="230819.A0A5C3L270"/>
<keyword evidence="3" id="KW-1185">Reference proteome</keyword>
<dbReference type="Pfam" id="PF12937">
    <property type="entry name" value="F-box-like"/>
    <property type="match status" value="1"/>
</dbReference>
<dbReference type="InterPro" id="IPR001810">
    <property type="entry name" value="F-box_dom"/>
</dbReference>
<feature type="domain" description="F-box" evidence="1">
    <location>
        <begin position="7"/>
        <end position="50"/>
    </location>
</feature>
<accession>A0A5C3L270</accession>
<organism evidence="2 3">
    <name type="scientific">Coprinopsis marcescibilis</name>
    <name type="common">Agaric fungus</name>
    <name type="synonym">Psathyrella marcescibilis</name>
    <dbReference type="NCBI Taxonomy" id="230819"/>
    <lineage>
        <taxon>Eukaryota</taxon>
        <taxon>Fungi</taxon>
        <taxon>Dikarya</taxon>
        <taxon>Basidiomycota</taxon>
        <taxon>Agaricomycotina</taxon>
        <taxon>Agaricomycetes</taxon>
        <taxon>Agaricomycetidae</taxon>
        <taxon>Agaricales</taxon>
        <taxon>Agaricineae</taxon>
        <taxon>Psathyrellaceae</taxon>
        <taxon>Coprinopsis</taxon>
    </lineage>
</organism>
<gene>
    <name evidence="2" type="ORF">FA15DRAFT_667578</name>
</gene>
<dbReference type="InterPro" id="IPR032675">
    <property type="entry name" value="LRR_dom_sf"/>
</dbReference>
<evidence type="ECO:0000259" key="1">
    <source>
        <dbReference type="Pfam" id="PF12937"/>
    </source>
</evidence>
<proteinExistence type="predicted"/>
<protein>
    <recommendedName>
        <fullName evidence="1">F-box domain-containing protein</fullName>
    </recommendedName>
</protein>